<dbReference type="EMBL" id="MN448280">
    <property type="protein sequence ID" value="QFG74140.1"/>
    <property type="molecule type" value="Genomic_DNA"/>
</dbReference>
<accession>A0A5J6VJN6</accession>
<feature type="transmembrane region" description="Helical" evidence="1">
    <location>
        <begin position="119"/>
        <end position="138"/>
    </location>
</feature>
<keyword evidence="1" id="KW-0812">Transmembrane</keyword>
<organism evidence="2">
    <name type="scientific">Megaviridae environmental sample</name>
    <dbReference type="NCBI Taxonomy" id="1737588"/>
    <lineage>
        <taxon>Viruses</taxon>
        <taxon>Varidnaviria</taxon>
        <taxon>Bamfordvirae</taxon>
        <taxon>Nucleocytoviricota</taxon>
        <taxon>Megaviricetes</taxon>
        <taxon>Imitervirales</taxon>
        <taxon>Mimiviridae</taxon>
        <taxon>environmental samples</taxon>
    </lineage>
</organism>
<feature type="transmembrane region" description="Helical" evidence="1">
    <location>
        <begin position="33"/>
        <end position="56"/>
    </location>
</feature>
<feature type="transmembrane region" description="Helical" evidence="1">
    <location>
        <begin position="6"/>
        <end position="24"/>
    </location>
</feature>
<keyword evidence="1" id="KW-0472">Membrane</keyword>
<protein>
    <submittedName>
        <fullName evidence="2">Uncharacterized protein</fullName>
    </submittedName>
</protein>
<feature type="transmembrane region" description="Helical" evidence="1">
    <location>
        <begin position="184"/>
        <end position="202"/>
    </location>
</feature>
<name>A0A5J6VJN6_9VIRU</name>
<feature type="transmembrane region" description="Helical" evidence="1">
    <location>
        <begin position="94"/>
        <end position="113"/>
    </location>
</feature>
<evidence type="ECO:0000256" key="1">
    <source>
        <dbReference type="SAM" id="Phobius"/>
    </source>
</evidence>
<proteinExistence type="predicted"/>
<evidence type="ECO:0000313" key="2">
    <source>
        <dbReference type="EMBL" id="QFG74140.1"/>
    </source>
</evidence>
<reference evidence="2" key="1">
    <citation type="journal article" date="2019" name="Philos. Trans. R. Soc. Lond., B, Biol. Sci.">
        <title>Targeted metagenomic recovery of four divergent viruses reveals shared and distinctive characteristics of giant viruses of marine eukaryotes.</title>
        <authorList>
            <person name="Needham D.M."/>
            <person name="Poirier C."/>
            <person name="Hehenberger E."/>
            <person name="Jimenez V."/>
            <person name="Swalwell J.E."/>
            <person name="Santoro A.E."/>
            <person name="Worden A.Z."/>
        </authorList>
    </citation>
    <scope>NUCLEOTIDE SEQUENCE</scope>
    <source>
        <strain evidence="2">OPacV-662</strain>
    </source>
</reference>
<feature type="transmembrane region" description="Helical" evidence="1">
    <location>
        <begin position="62"/>
        <end position="82"/>
    </location>
</feature>
<feature type="transmembrane region" description="Helical" evidence="1">
    <location>
        <begin position="159"/>
        <end position="178"/>
    </location>
</feature>
<sequence>MHLYQFIAITHCWMIGLGICDYYIKTHWKQSRYYLINMIINLAINVMCIQDVYMALVNPIEFMTQSNTCIIPLAAITAINIYHFIYFHYNFIDYIHNIFIILIVIPGCFYNKFYGITNAILFFAMGLTQTIHNFMMILTTIEKLKPITEKRITMILNTWIRVPGILYTCTLAYIQGYLDNDITFTRLLLITYFITCTLYQGYTKTLNYGKRLGKKR</sequence>
<keyword evidence="1" id="KW-1133">Transmembrane helix</keyword>